<keyword evidence="5" id="KW-1185">Reference proteome</keyword>
<evidence type="ECO:0000256" key="3">
    <source>
        <dbReference type="PROSITE-ProRule" id="PRU00023"/>
    </source>
</evidence>
<proteinExistence type="predicted"/>
<evidence type="ECO:0000256" key="2">
    <source>
        <dbReference type="ARBA" id="ARBA00023043"/>
    </source>
</evidence>
<dbReference type="GO" id="GO:0085020">
    <property type="term" value="P:protein K6-linked ubiquitination"/>
    <property type="evidence" value="ECO:0007669"/>
    <property type="project" value="TreeGrafter"/>
</dbReference>
<dbReference type="Gene3D" id="1.25.40.20">
    <property type="entry name" value="Ankyrin repeat-containing domain"/>
    <property type="match status" value="2"/>
</dbReference>
<feature type="repeat" description="ANK" evidence="3">
    <location>
        <begin position="51"/>
        <end position="83"/>
    </location>
</feature>
<feature type="repeat" description="ANK" evidence="3">
    <location>
        <begin position="84"/>
        <end position="116"/>
    </location>
</feature>
<dbReference type="EMBL" id="MLFT02000689">
    <property type="protein sequence ID" value="PHT26648.1"/>
    <property type="molecule type" value="Genomic_DNA"/>
</dbReference>
<dbReference type="PANTHER" id="PTHR24171:SF8">
    <property type="entry name" value="BRCA1-ASSOCIATED RING DOMAIN PROTEIN 1"/>
    <property type="match status" value="1"/>
</dbReference>
<reference evidence="4 5" key="1">
    <citation type="journal article" date="2017" name="Genome Biol.">
        <title>New reference genome sequences of hot pepper reveal the massive evolution of plant disease-resistance genes by retroduplication.</title>
        <authorList>
            <person name="Kim S."/>
            <person name="Park J."/>
            <person name="Yeom S.I."/>
            <person name="Kim Y.M."/>
            <person name="Seo E."/>
            <person name="Kim K.T."/>
            <person name="Kim M.S."/>
            <person name="Lee J.M."/>
            <person name="Cheong K."/>
            <person name="Shin H.S."/>
            <person name="Kim S.B."/>
            <person name="Han K."/>
            <person name="Lee J."/>
            <person name="Park M."/>
            <person name="Lee H.A."/>
            <person name="Lee H.Y."/>
            <person name="Lee Y."/>
            <person name="Oh S."/>
            <person name="Lee J.H."/>
            <person name="Choi E."/>
            <person name="Choi E."/>
            <person name="Lee S.E."/>
            <person name="Jeon J."/>
            <person name="Kim H."/>
            <person name="Choi G."/>
            <person name="Song H."/>
            <person name="Lee J."/>
            <person name="Lee S.C."/>
            <person name="Kwon J.K."/>
            <person name="Lee H.Y."/>
            <person name="Koo N."/>
            <person name="Hong Y."/>
            <person name="Kim R.W."/>
            <person name="Kang W.H."/>
            <person name="Huh J.H."/>
            <person name="Kang B.C."/>
            <person name="Yang T.J."/>
            <person name="Lee Y.H."/>
            <person name="Bennetzen J.L."/>
            <person name="Choi D."/>
        </authorList>
    </citation>
    <scope>NUCLEOTIDE SEQUENCE [LARGE SCALE GENOMIC DNA]</scope>
    <source>
        <strain evidence="5">cv. PBC81</strain>
    </source>
</reference>
<evidence type="ECO:0000256" key="1">
    <source>
        <dbReference type="ARBA" id="ARBA00022737"/>
    </source>
</evidence>
<dbReference type="PANTHER" id="PTHR24171">
    <property type="entry name" value="ANKYRIN REPEAT DOMAIN-CONTAINING PROTEIN 39-RELATED"/>
    <property type="match status" value="1"/>
</dbReference>
<dbReference type="OrthoDB" id="10057496at2759"/>
<dbReference type="SUPFAM" id="SSF48403">
    <property type="entry name" value="Ankyrin repeat"/>
    <property type="match status" value="1"/>
</dbReference>
<dbReference type="InterPro" id="IPR002110">
    <property type="entry name" value="Ankyrin_rpt"/>
</dbReference>
<dbReference type="PRINTS" id="PR01415">
    <property type="entry name" value="ANKYRIN"/>
</dbReference>
<evidence type="ECO:0000313" key="5">
    <source>
        <dbReference type="Proteomes" id="UP000224567"/>
    </source>
</evidence>
<organism evidence="4 5">
    <name type="scientific">Capsicum baccatum</name>
    <name type="common">Peruvian pepper</name>
    <dbReference type="NCBI Taxonomy" id="33114"/>
    <lineage>
        <taxon>Eukaryota</taxon>
        <taxon>Viridiplantae</taxon>
        <taxon>Streptophyta</taxon>
        <taxon>Embryophyta</taxon>
        <taxon>Tracheophyta</taxon>
        <taxon>Spermatophyta</taxon>
        <taxon>Magnoliopsida</taxon>
        <taxon>eudicotyledons</taxon>
        <taxon>Gunneridae</taxon>
        <taxon>Pentapetalae</taxon>
        <taxon>asterids</taxon>
        <taxon>lamiids</taxon>
        <taxon>Solanales</taxon>
        <taxon>Solanaceae</taxon>
        <taxon>Solanoideae</taxon>
        <taxon>Capsiceae</taxon>
        <taxon>Capsicum</taxon>
    </lineage>
</organism>
<gene>
    <name evidence="4" type="ORF">CQW23_33741</name>
</gene>
<dbReference type="PROSITE" id="PS50088">
    <property type="entry name" value="ANK_REPEAT"/>
    <property type="match status" value="2"/>
</dbReference>
<comment type="caution">
    <text evidence="4">The sequence shown here is derived from an EMBL/GenBank/DDBJ whole genome shotgun (WGS) entry which is preliminary data.</text>
</comment>
<dbReference type="Proteomes" id="UP000224567">
    <property type="component" value="Unassembled WGS sequence"/>
</dbReference>
<sequence>MGADGFIVDQIPSGTMSESIEALLEAARYDDLDDVMSLASSGVSLDSKDSEGRTALHMASANGHRSIVEYLIRNGADVNASNVEKNTPLHWACLNGHIEVVKSLILAGANVSALNSHERTPIDEVVTRGKMNIIDAINEAVAQLELAGSTVS</sequence>
<keyword evidence="1" id="KW-0677">Repeat</keyword>
<reference evidence="5" key="2">
    <citation type="journal article" date="2017" name="J. Anim. Genet.">
        <title>Multiple reference genome sequences of hot pepper reveal the massive evolution of plant disease resistance genes by retroduplication.</title>
        <authorList>
            <person name="Kim S."/>
            <person name="Park J."/>
            <person name="Yeom S.-I."/>
            <person name="Kim Y.-M."/>
            <person name="Seo E."/>
            <person name="Kim K.-T."/>
            <person name="Kim M.-S."/>
            <person name="Lee J.M."/>
            <person name="Cheong K."/>
            <person name="Shin H.-S."/>
            <person name="Kim S.-B."/>
            <person name="Han K."/>
            <person name="Lee J."/>
            <person name="Park M."/>
            <person name="Lee H.-A."/>
            <person name="Lee H.-Y."/>
            <person name="Lee Y."/>
            <person name="Oh S."/>
            <person name="Lee J.H."/>
            <person name="Choi E."/>
            <person name="Choi E."/>
            <person name="Lee S.E."/>
            <person name="Jeon J."/>
            <person name="Kim H."/>
            <person name="Choi G."/>
            <person name="Song H."/>
            <person name="Lee J."/>
            <person name="Lee S.-C."/>
            <person name="Kwon J.-K."/>
            <person name="Lee H.-Y."/>
            <person name="Koo N."/>
            <person name="Hong Y."/>
            <person name="Kim R.W."/>
            <person name="Kang W.-H."/>
            <person name="Huh J.H."/>
            <person name="Kang B.-C."/>
            <person name="Yang T.-J."/>
            <person name="Lee Y.-H."/>
            <person name="Bennetzen J.L."/>
            <person name="Choi D."/>
        </authorList>
    </citation>
    <scope>NUCLEOTIDE SEQUENCE [LARGE SCALE GENOMIC DNA]</scope>
    <source>
        <strain evidence="5">cv. PBC81</strain>
    </source>
</reference>
<dbReference type="STRING" id="33114.A0A2G2V169"/>
<keyword evidence="2 3" id="KW-0040">ANK repeat</keyword>
<dbReference type="SMART" id="SM00248">
    <property type="entry name" value="ANK"/>
    <property type="match status" value="3"/>
</dbReference>
<dbReference type="Pfam" id="PF12796">
    <property type="entry name" value="Ank_2"/>
    <property type="match status" value="1"/>
</dbReference>
<dbReference type="PROSITE" id="PS50297">
    <property type="entry name" value="ANK_REP_REGION"/>
    <property type="match status" value="2"/>
</dbReference>
<protein>
    <submittedName>
        <fullName evidence="4">Uncharacterized protein</fullName>
    </submittedName>
</protein>
<dbReference type="InterPro" id="IPR036770">
    <property type="entry name" value="Ankyrin_rpt-contain_sf"/>
</dbReference>
<name>A0A2G2V169_CAPBA</name>
<dbReference type="GO" id="GO:0004842">
    <property type="term" value="F:ubiquitin-protein transferase activity"/>
    <property type="evidence" value="ECO:0007669"/>
    <property type="project" value="TreeGrafter"/>
</dbReference>
<dbReference type="AlphaFoldDB" id="A0A2G2V169"/>
<evidence type="ECO:0000313" key="4">
    <source>
        <dbReference type="EMBL" id="PHT26648.1"/>
    </source>
</evidence>
<accession>A0A2G2V169</accession>